<name>A0A1H8B8T7_9FIRM</name>
<evidence type="ECO:0000313" key="1">
    <source>
        <dbReference type="EMBL" id="SEM79355.1"/>
    </source>
</evidence>
<keyword evidence="2" id="KW-1185">Reference proteome</keyword>
<gene>
    <name evidence="1" type="ORF">SAMN05216180_1782</name>
</gene>
<reference evidence="1 2" key="1">
    <citation type="submission" date="2016-10" db="EMBL/GenBank/DDBJ databases">
        <authorList>
            <person name="de Groot N.N."/>
        </authorList>
    </citation>
    <scope>NUCLEOTIDE SEQUENCE [LARGE SCALE GENOMIC DNA]</scope>
    <source>
        <strain evidence="1 2">CGMCC 1.5070</strain>
    </source>
</reference>
<dbReference type="RefSeq" id="WP_092753689.1">
    <property type="nucleotide sequence ID" value="NZ_FOCG01000001.1"/>
</dbReference>
<dbReference type="STRING" id="474960.SAMN05216180_1782"/>
<sequence length="62" mass="6958">MSKNFVCVLSAMFLFLGIIIGFLLAPAKKGVYCGNHNGNHYITPPNEPDWDDLENDEDDLPF</sequence>
<evidence type="ECO:0000313" key="2">
    <source>
        <dbReference type="Proteomes" id="UP000199158"/>
    </source>
</evidence>
<accession>A0A1H8B8T7</accession>
<dbReference type="EMBL" id="FOCG01000001">
    <property type="protein sequence ID" value="SEM79355.1"/>
    <property type="molecule type" value="Genomic_DNA"/>
</dbReference>
<organism evidence="1 2">
    <name type="scientific">Hydrogenoanaerobacterium saccharovorans</name>
    <dbReference type="NCBI Taxonomy" id="474960"/>
    <lineage>
        <taxon>Bacteria</taxon>
        <taxon>Bacillati</taxon>
        <taxon>Bacillota</taxon>
        <taxon>Clostridia</taxon>
        <taxon>Eubacteriales</taxon>
        <taxon>Oscillospiraceae</taxon>
        <taxon>Hydrogenoanaerobacterium</taxon>
    </lineage>
</organism>
<proteinExistence type="predicted"/>
<dbReference type="Proteomes" id="UP000199158">
    <property type="component" value="Unassembled WGS sequence"/>
</dbReference>
<protein>
    <submittedName>
        <fullName evidence="1">Uncharacterized protein</fullName>
    </submittedName>
</protein>
<dbReference type="AlphaFoldDB" id="A0A1H8B8T7"/>